<keyword evidence="1" id="KW-0175">Coiled coil</keyword>
<name>A0A1Y1ZAQ4_9PLEO</name>
<accession>A0A1Y1ZAQ4</accession>
<keyword evidence="4" id="KW-1185">Reference proteome</keyword>
<feature type="coiled-coil region" evidence="1">
    <location>
        <begin position="122"/>
        <end position="248"/>
    </location>
</feature>
<dbReference type="AlphaFoldDB" id="A0A1Y1ZAQ4"/>
<reference evidence="3 4" key="1">
    <citation type="submission" date="2016-07" db="EMBL/GenBank/DDBJ databases">
        <title>Pervasive Adenine N6-methylation of Active Genes in Fungi.</title>
        <authorList>
            <consortium name="DOE Joint Genome Institute"/>
            <person name="Mondo S.J."/>
            <person name="Dannebaum R.O."/>
            <person name="Kuo R.C."/>
            <person name="Labutti K."/>
            <person name="Haridas S."/>
            <person name="Kuo A."/>
            <person name="Salamov A."/>
            <person name="Ahrendt S.R."/>
            <person name="Lipzen A."/>
            <person name="Sullivan W."/>
            <person name="Andreopoulos W.B."/>
            <person name="Clum A."/>
            <person name="Lindquist E."/>
            <person name="Daum C."/>
            <person name="Ramamoorthy G.K."/>
            <person name="Gryganskyi A."/>
            <person name="Culley D."/>
            <person name="Magnuson J.K."/>
            <person name="James T.Y."/>
            <person name="O'Malley M.A."/>
            <person name="Stajich J.E."/>
            <person name="Spatafora J.W."/>
            <person name="Visel A."/>
            <person name="Grigoriev I.V."/>
        </authorList>
    </citation>
    <scope>NUCLEOTIDE SEQUENCE [LARGE SCALE GENOMIC DNA]</scope>
    <source>
        <strain evidence="3 4">CBS 115471</strain>
    </source>
</reference>
<feature type="region of interest" description="Disordered" evidence="2">
    <location>
        <begin position="1"/>
        <end position="62"/>
    </location>
</feature>
<protein>
    <submittedName>
        <fullName evidence="3">Uncharacterized protein</fullName>
    </submittedName>
</protein>
<evidence type="ECO:0000256" key="2">
    <source>
        <dbReference type="SAM" id="MobiDB-lite"/>
    </source>
</evidence>
<dbReference type="SUPFAM" id="SSF57997">
    <property type="entry name" value="Tropomyosin"/>
    <property type="match status" value="1"/>
</dbReference>
<proteinExistence type="predicted"/>
<evidence type="ECO:0000313" key="3">
    <source>
        <dbReference type="EMBL" id="ORY07256.1"/>
    </source>
</evidence>
<dbReference type="EMBL" id="MCFA01000110">
    <property type="protein sequence ID" value="ORY07256.1"/>
    <property type="molecule type" value="Genomic_DNA"/>
</dbReference>
<gene>
    <name evidence="3" type="ORF">BCR34DRAFT_590331</name>
</gene>
<evidence type="ECO:0000256" key="1">
    <source>
        <dbReference type="SAM" id="Coils"/>
    </source>
</evidence>
<dbReference type="Proteomes" id="UP000193144">
    <property type="component" value="Unassembled WGS sequence"/>
</dbReference>
<feature type="compositionally biased region" description="Low complexity" evidence="2">
    <location>
        <begin position="39"/>
        <end position="56"/>
    </location>
</feature>
<dbReference type="OrthoDB" id="4156714at2759"/>
<organism evidence="3 4">
    <name type="scientific">Clohesyomyces aquaticus</name>
    <dbReference type="NCBI Taxonomy" id="1231657"/>
    <lineage>
        <taxon>Eukaryota</taxon>
        <taxon>Fungi</taxon>
        <taxon>Dikarya</taxon>
        <taxon>Ascomycota</taxon>
        <taxon>Pezizomycotina</taxon>
        <taxon>Dothideomycetes</taxon>
        <taxon>Pleosporomycetidae</taxon>
        <taxon>Pleosporales</taxon>
        <taxon>Lindgomycetaceae</taxon>
        <taxon>Clohesyomyces</taxon>
    </lineage>
</organism>
<sequence length="588" mass="67188">MPVSQYDPENSARPPGGRTSPSLDDLHPSVDNSGFEATSRSVPSRPHSPPRNNGNRHSVHTGGFDTRAAMEQFGRQCVELENLKKANWALQLERDGFRMELDQSRAQYLHMIDVKTDAENEKAAMEVKYKPVKKENKELNEEVAGLKSALSSRNSEIQKLQVKIKGYDEKLETQKRILTNDHRLQENILKREKQDTERRLRDSKAQCDSLGSHIETLQSDKKRLEKRIKTLEESLKKCKAEIGDLETAKKAIHDNCVFLERELGREAKVSQERNSDIRKAQESAFKIMMEPANWMPKADSEVRRMLDKIGDELWSWTKACVVKDFDQRSMSLHNSLACLTQLENGNYDFSIEDPRHWTKLPALICKATLTWLLYTQIFENPFFWQVGIANGTGDGIARPENDLYDIYMDTVKDDEKGGNEWRCQMLRTFDPSIATEDLTDIDSKPSKPEKYRRAAITLLIEDFLSRGTGSFIDSDAVSDDSRIKELDDILRRAARLSYRLWTQKTRIIILGISQLGLDNGDGVSRFSNGAELVQHHAYHNVELARDDRCLNGKPIAIMTHPAVIVYGDSSGENYSSYKVWKKAETWMG</sequence>
<comment type="caution">
    <text evidence="3">The sequence shown here is derived from an EMBL/GenBank/DDBJ whole genome shotgun (WGS) entry which is preliminary data.</text>
</comment>
<evidence type="ECO:0000313" key="4">
    <source>
        <dbReference type="Proteomes" id="UP000193144"/>
    </source>
</evidence>